<keyword evidence="11" id="KW-0966">Cell projection</keyword>
<dbReference type="GO" id="GO:0005634">
    <property type="term" value="C:nucleus"/>
    <property type="evidence" value="ECO:0007669"/>
    <property type="project" value="UniProtKB-SubCell"/>
</dbReference>
<keyword evidence="15" id="KW-1185">Reference proteome</keyword>
<dbReference type="SUPFAM" id="SSF52833">
    <property type="entry name" value="Thioredoxin-like"/>
    <property type="match status" value="1"/>
</dbReference>
<protein>
    <recommendedName>
        <fullName evidence="12">SH3 domain-binding glutamic acid-rich-like protein 3</fullName>
    </recommendedName>
</protein>
<gene>
    <name evidence="14" type="ORF">PECUL_23A042373</name>
</gene>
<evidence type="ECO:0000256" key="2">
    <source>
        <dbReference type="ARBA" id="ARBA00004514"/>
    </source>
</evidence>
<keyword evidence="7" id="KW-0007">Acetylation</keyword>
<evidence type="ECO:0000256" key="7">
    <source>
        <dbReference type="ARBA" id="ARBA00022990"/>
    </source>
</evidence>
<organism evidence="14 15">
    <name type="scientific">Pelobates cultripes</name>
    <name type="common">Western spadefoot toad</name>
    <dbReference type="NCBI Taxonomy" id="61616"/>
    <lineage>
        <taxon>Eukaryota</taxon>
        <taxon>Metazoa</taxon>
        <taxon>Chordata</taxon>
        <taxon>Craniata</taxon>
        <taxon>Vertebrata</taxon>
        <taxon>Euteleostomi</taxon>
        <taxon>Amphibia</taxon>
        <taxon>Batrachia</taxon>
        <taxon>Anura</taxon>
        <taxon>Pelobatoidea</taxon>
        <taxon>Pelobatidae</taxon>
        <taxon>Pelobates</taxon>
    </lineage>
</organism>
<dbReference type="Pfam" id="PF04908">
    <property type="entry name" value="SH3BGR"/>
    <property type="match status" value="1"/>
</dbReference>
<dbReference type="InterPro" id="IPR036249">
    <property type="entry name" value="Thioredoxin-like_sf"/>
</dbReference>
<keyword evidence="6" id="KW-0963">Cytoplasm</keyword>
<dbReference type="PANTHER" id="PTHR12232:SF3">
    <property type="entry name" value="SH3 DOMAIN-BINDING GLUTAMIC ACID-RICH-LIKE PROTEIN 3"/>
    <property type="match status" value="1"/>
</dbReference>
<proteinExistence type="inferred from homology"/>
<dbReference type="Gene3D" id="3.40.30.10">
    <property type="entry name" value="Glutaredoxin"/>
    <property type="match status" value="1"/>
</dbReference>
<dbReference type="EMBL" id="OW240912">
    <property type="protein sequence ID" value="CAH2221624.1"/>
    <property type="molecule type" value="Genomic_DNA"/>
</dbReference>
<evidence type="ECO:0000256" key="11">
    <source>
        <dbReference type="ARBA" id="ARBA00023273"/>
    </source>
</evidence>
<dbReference type="InterPro" id="IPR051033">
    <property type="entry name" value="SH3BGR"/>
</dbReference>
<evidence type="ECO:0000313" key="15">
    <source>
        <dbReference type="Proteomes" id="UP001295444"/>
    </source>
</evidence>
<comment type="similarity">
    <text evidence="4">Belongs to the SH3BGR family.</text>
</comment>
<keyword evidence="9" id="KW-0325">Glycoprotein</keyword>
<dbReference type="CDD" id="cd03030">
    <property type="entry name" value="GRX_SH3BGR"/>
    <property type="match status" value="1"/>
</dbReference>
<dbReference type="PROSITE" id="PS51354">
    <property type="entry name" value="GLUTAREDOXIN_2"/>
    <property type="match status" value="1"/>
</dbReference>
<dbReference type="GO" id="GO:0005829">
    <property type="term" value="C:cytosol"/>
    <property type="evidence" value="ECO:0007669"/>
    <property type="project" value="UniProtKB-SubCell"/>
</dbReference>
<keyword evidence="5" id="KW-1003">Cell membrane</keyword>
<evidence type="ECO:0000256" key="12">
    <source>
        <dbReference type="ARBA" id="ARBA00040886"/>
    </source>
</evidence>
<dbReference type="InterPro" id="IPR006993">
    <property type="entry name" value="Glut_rich_SH3-bd"/>
</dbReference>
<dbReference type="AlphaFoldDB" id="A0AAD1R0T0"/>
<name>A0AAD1R0T0_PELCU</name>
<evidence type="ECO:0000256" key="3">
    <source>
        <dbReference type="ARBA" id="ARBA00004632"/>
    </source>
</evidence>
<comment type="function">
    <text evidence="13">Could act as a modulator of glutaredoxin biological activity. May play a role in cytoskeleton organization.</text>
</comment>
<accession>A0AAD1R0T0</accession>
<evidence type="ECO:0000313" key="14">
    <source>
        <dbReference type="EMBL" id="CAH2221624.1"/>
    </source>
</evidence>
<evidence type="ECO:0000256" key="4">
    <source>
        <dbReference type="ARBA" id="ARBA00007764"/>
    </source>
</evidence>
<evidence type="ECO:0000256" key="1">
    <source>
        <dbReference type="ARBA" id="ARBA00004123"/>
    </source>
</evidence>
<dbReference type="GO" id="GO:0032587">
    <property type="term" value="C:ruffle membrane"/>
    <property type="evidence" value="ECO:0007669"/>
    <property type="project" value="UniProtKB-SubCell"/>
</dbReference>
<evidence type="ECO:0000256" key="10">
    <source>
        <dbReference type="ARBA" id="ARBA00023242"/>
    </source>
</evidence>
<reference evidence="14" key="1">
    <citation type="submission" date="2022-03" db="EMBL/GenBank/DDBJ databases">
        <authorList>
            <person name="Alioto T."/>
            <person name="Alioto T."/>
            <person name="Gomez Garrido J."/>
        </authorList>
    </citation>
    <scope>NUCLEOTIDE SEQUENCE</scope>
</reference>
<dbReference type="PANTHER" id="PTHR12232">
    <property type="entry name" value="SH3 DOMAIN-BINDING GLUTAMIC ACID-RICH-LIKE PROTEIN"/>
    <property type="match status" value="1"/>
</dbReference>
<evidence type="ECO:0000256" key="8">
    <source>
        <dbReference type="ARBA" id="ARBA00023136"/>
    </source>
</evidence>
<evidence type="ECO:0000256" key="5">
    <source>
        <dbReference type="ARBA" id="ARBA00022475"/>
    </source>
</evidence>
<keyword evidence="8" id="KW-0472">Membrane</keyword>
<evidence type="ECO:0000256" key="9">
    <source>
        <dbReference type="ARBA" id="ARBA00023180"/>
    </source>
</evidence>
<comment type="subcellular location">
    <subcellularLocation>
        <location evidence="3">Cell projection</location>
        <location evidence="3">Ruffle membrane</location>
    </subcellularLocation>
    <subcellularLocation>
        <location evidence="2">Cytoplasm</location>
        <location evidence="2">Cytosol</location>
    </subcellularLocation>
    <subcellularLocation>
        <location evidence="1">Nucleus</location>
    </subcellularLocation>
</comment>
<dbReference type="Proteomes" id="UP001295444">
    <property type="component" value="Chromosome 01"/>
</dbReference>
<evidence type="ECO:0000256" key="13">
    <source>
        <dbReference type="ARBA" id="ARBA00045345"/>
    </source>
</evidence>
<keyword evidence="10" id="KW-0539">Nucleus</keyword>
<sequence>MVVTIFITSVTGSRETKSKQCESMRIMDSKGIKYETVDISVDNNLREQMREKAGDPKALPPQIFNGDHYCGGYEELVAAAEDGIVNKFLKLED</sequence>
<evidence type="ECO:0000256" key="6">
    <source>
        <dbReference type="ARBA" id="ARBA00022490"/>
    </source>
</evidence>